<dbReference type="InterPro" id="IPR019757">
    <property type="entry name" value="Pept_S26A_signal_pept_1_Lys-AS"/>
</dbReference>
<evidence type="ECO:0000256" key="6">
    <source>
        <dbReference type="PIRSR" id="PIRSR600223-1"/>
    </source>
</evidence>
<keyword evidence="10" id="KW-1185">Reference proteome</keyword>
<evidence type="ECO:0000256" key="7">
    <source>
        <dbReference type="RuleBase" id="RU362042"/>
    </source>
</evidence>
<feature type="transmembrane region" description="Helical" evidence="7">
    <location>
        <begin position="20"/>
        <end position="39"/>
    </location>
</feature>
<comment type="subcellular location">
    <subcellularLocation>
        <location evidence="7">Membrane</location>
        <topology evidence="7">Single-pass type II membrane protein</topology>
    </subcellularLocation>
</comment>
<dbReference type="GO" id="GO:0016020">
    <property type="term" value="C:membrane"/>
    <property type="evidence" value="ECO:0007669"/>
    <property type="project" value="UniProtKB-SubCell"/>
</dbReference>
<evidence type="ECO:0000256" key="3">
    <source>
        <dbReference type="ARBA" id="ARBA00013208"/>
    </source>
</evidence>
<dbReference type="GO" id="GO:0004252">
    <property type="term" value="F:serine-type endopeptidase activity"/>
    <property type="evidence" value="ECO:0007669"/>
    <property type="project" value="InterPro"/>
</dbReference>
<organism evidence="9 10">
    <name type="scientific">Allomesorhizobium camelthorni</name>
    <dbReference type="NCBI Taxonomy" id="475069"/>
    <lineage>
        <taxon>Bacteria</taxon>
        <taxon>Pseudomonadati</taxon>
        <taxon>Pseudomonadota</taxon>
        <taxon>Alphaproteobacteria</taxon>
        <taxon>Hyphomicrobiales</taxon>
        <taxon>Phyllobacteriaceae</taxon>
        <taxon>Allomesorhizobium</taxon>
    </lineage>
</organism>
<evidence type="ECO:0000313" key="9">
    <source>
        <dbReference type="EMBL" id="NGO53961.1"/>
    </source>
</evidence>
<gene>
    <name evidence="9" type="primary">lepB</name>
    <name evidence="9" type="ORF">G6N73_22890</name>
</gene>
<dbReference type="InterPro" id="IPR019533">
    <property type="entry name" value="Peptidase_S26"/>
</dbReference>
<dbReference type="RefSeq" id="WP_165031840.1">
    <property type="nucleotide sequence ID" value="NZ_JAAKZF010000041.1"/>
</dbReference>
<dbReference type="InterPro" id="IPR036286">
    <property type="entry name" value="LexA/Signal_pep-like_sf"/>
</dbReference>
<dbReference type="PROSITE" id="PS00761">
    <property type="entry name" value="SPASE_I_3"/>
    <property type="match status" value="1"/>
</dbReference>
<feature type="active site" evidence="6">
    <location>
        <position position="106"/>
    </location>
</feature>
<keyword evidence="7" id="KW-0645">Protease</keyword>
<dbReference type="PANTHER" id="PTHR43390">
    <property type="entry name" value="SIGNAL PEPTIDASE I"/>
    <property type="match status" value="1"/>
</dbReference>
<name>A0A6G4WGS6_9HYPH</name>
<keyword evidence="7" id="KW-0472">Membrane</keyword>
<comment type="catalytic activity">
    <reaction evidence="1 7">
        <text>Cleavage of hydrophobic, N-terminal signal or leader sequences from secreted and periplasmic proteins.</text>
        <dbReference type="EC" id="3.4.21.89"/>
    </reaction>
</comment>
<evidence type="ECO:0000256" key="5">
    <source>
        <dbReference type="ARBA" id="ARBA00022801"/>
    </source>
</evidence>
<dbReference type="PRINTS" id="PR00727">
    <property type="entry name" value="LEADERPTASE"/>
</dbReference>
<dbReference type="PROSITE" id="PS00760">
    <property type="entry name" value="SPASE_I_2"/>
    <property type="match status" value="1"/>
</dbReference>
<feature type="domain" description="Peptidase S26" evidence="8">
    <location>
        <begin position="16"/>
        <end position="221"/>
    </location>
</feature>
<dbReference type="PANTHER" id="PTHR43390:SF1">
    <property type="entry name" value="CHLOROPLAST PROCESSING PEPTIDASE"/>
    <property type="match status" value="1"/>
</dbReference>
<dbReference type="EMBL" id="JAAKZF010000041">
    <property type="protein sequence ID" value="NGO53961.1"/>
    <property type="molecule type" value="Genomic_DNA"/>
</dbReference>
<dbReference type="Gene3D" id="2.10.109.10">
    <property type="entry name" value="Umud Fragment, subunit A"/>
    <property type="match status" value="1"/>
</dbReference>
<dbReference type="EC" id="3.4.21.89" evidence="3 7"/>
<protein>
    <recommendedName>
        <fullName evidence="4 7">Signal peptidase I</fullName>
        <ecNumber evidence="3 7">3.4.21.89</ecNumber>
    </recommendedName>
</protein>
<dbReference type="AlphaFoldDB" id="A0A6G4WGS6"/>
<reference evidence="9 10" key="1">
    <citation type="submission" date="2020-02" db="EMBL/GenBank/DDBJ databases">
        <title>Genome sequence of strain CCNWXJ40-4.</title>
        <authorList>
            <person name="Gao J."/>
            <person name="Sun J."/>
        </authorList>
    </citation>
    <scope>NUCLEOTIDE SEQUENCE [LARGE SCALE GENOMIC DNA]</scope>
    <source>
        <strain evidence="9 10">CCNWXJ 40-4</strain>
    </source>
</reference>
<comment type="caution">
    <text evidence="9">The sequence shown here is derived from an EMBL/GenBank/DDBJ whole genome shotgun (WGS) entry which is preliminary data.</text>
</comment>
<dbReference type="SUPFAM" id="SSF51306">
    <property type="entry name" value="LexA/Signal peptidase"/>
    <property type="match status" value="1"/>
</dbReference>
<evidence type="ECO:0000313" key="10">
    <source>
        <dbReference type="Proteomes" id="UP001642900"/>
    </source>
</evidence>
<dbReference type="CDD" id="cd06530">
    <property type="entry name" value="S26_SPase_I"/>
    <property type="match status" value="1"/>
</dbReference>
<evidence type="ECO:0000256" key="2">
    <source>
        <dbReference type="ARBA" id="ARBA00009370"/>
    </source>
</evidence>
<evidence type="ECO:0000256" key="4">
    <source>
        <dbReference type="ARBA" id="ARBA00019232"/>
    </source>
</evidence>
<dbReference type="InterPro" id="IPR000223">
    <property type="entry name" value="Pept_S26A_signal_pept_1"/>
</dbReference>
<evidence type="ECO:0000256" key="1">
    <source>
        <dbReference type="ARBA" id="ARBA00000677"/>
    </source>
</evidence>
<keyword evidence="7" id="KW-0812">Transmembrane</keyword>
<feature type="active site" evidence="6">
    <location>
        <position position="45"/>
    </location>
</feature>
<dbReference type="GO" id="GO:0009003">
    <property type="term" value="F:signal peptidase activity"/>
    <property type="evidence" value="ECO:0007669"/>
    <property type="project" value="UniProtKB-EC"/>
</dbReference>
<evidence type="ECO:0000259" key="8">
    <source>
        <dbReference type="Pfam" id="PF10502"/>
    </source>
</evidence>
<dbReference type="InterPro" id="IPR019758">
    <property type="entry name" value="Pept_S26A_signal_pept_1_CS"/>
</dbReference>
<dbReference type="GO" id="GO:0006465">
    <property type="term" value="P:signal peptide processing"/>
    <property type="evidence" value="ECO:0007669"/>
    <property type="project" value="InterPro"/>
</dbReference>
<keyword evidence="5 7" id="KW-0378">Hydrolase</keyword>
<dbReference type="Proteomes" id="UP001642900">
    <property type="component" value="Unassembled WGS sequence"/>
</dbReference>
<accession>A0A6G4WGS6</accession>
<dbReference type="Pfam" id="PF10502">
    <property type="entry name" value="Peptidase_S26"/>
    <property type="match status" value="1"/>
</dbReference>
<keyword evidence="7" id="KW-1133">Transmembrane helix</keyword>
<comment type="similarity">
    <text evidence="2 7">Belongs to the peptidase S26 family.</text>
</comment>
<proteinExistence type="inferred from homology"/>
<dbReference type="NCBIfam" id="TIGR02227">
    <property type="entry name" value="sigpep_I_bact"/>
    <property type="match status" value="1"/>
</dbReference>
<sequence>MSVAEKTGKKSGGLGETVSVIVQALILALVIRTFLFQPFSIPSGSMRPTLLEGDYLFVTKWAYGYSRHSLPFSPNIFSGRIFGNAPERGDVAVFKLPPNPSLDYIKRVIGLPGDRIQVRDGQLFINDQAVPREKVGQIDNPDITEVSGPVDVYRETLPNGVSYDTLDLTPNSIGDDTREFIVPEGHYFMMGDNRDNSTDSRFSVGFVPEENLVGRANIIFFSIAEGASPLEIWKWPTQMRPSRLFDFVR</sequence>